<keyword evidence="2" id="KW-0378">Hydrolase</keyword>
<proteinExistence type="inferred from homology"/>
<dbReference type="RefSeq" id="WP_227778911.1">
    <property type="nucleotide sequence ID" value="NZ_BAABKX010000030.1"/>
</dbReference>
<dbReference type="NCBIfam" id="TIGR01549">
    <property type="entry name" value="HAD-SF-IA-v1"/>
    <property type="match status" value="1"/>
</dbReference>
<dbReference type="Pfam" id="PF00702">
    <property type="entry name" value="Hydrolase"/>
    <property type="match status" value="1"/>
</dbReference>
<accession>A0AAV3URQ0</accession>
<organism evidence="2 3">
    <name type="scientific">Haladaptatus pallidirubidus</name>
    <dbReference type="NCBI Taxonomy" id="1008152"/>
    <lineage>
        <taxon>Archaea</taxon>
        <taxon>Methanobacteriati</taxon>
        <taxon>Methanobacteriota</taxon>
        <taxon>Stenosarchaea group</taxon>
        <taxon>Halobacteria</taxon>
        <taxon>Halobacteriales</taxon>
        <taxon>Haladaptataceae</taxon>
        <taxon>Haladaptatus</taxon>
    </lineage>
</organism>
<comment type="caution">
    <text evidence="2">The sequence shown here is derived from an EMBL/GenBank/DDBJ whole genome shotgun (WGS) entry which is preliminary data.</text>
</comment>
<dbReference type="NCBIfam" id="TIGR01509">
    <property type="entry name" value="HAD-SF-IA-v3"/>
    <property type="match status" value="1"/>
</dbReference>
<dbReference type="PANTHER" id="PTHR18901">
    <property type="entry name" value="2-DEOXYGLUCOSE-6-PHOSPHATE PHOSPHATASE 2"/>
    <property type="match status" value="1"/>
</dbReference>
<protein>
    <submittedName>
        <fullName evidence="2">HAD family hydrolase</fullName>
    </submittedName>
</protein>
<sequence length="216" mass="23869">MPQFQAVLFDMDGVLVDSEPFWQQFWREQIFVHAENGTPSLDDVTGRNFRESLEDLAATYGLPNTPERYARQFEMTAKTVYGDHVSITPGMPDFFATLRDHGVNVGIVSSAPADWIEIVIERFDLAPVDLIVSAEYIDRPGKPEPFIYEHAATELDIDPSSCLVIEDSVNGVQAAAQAGCTVIRFCHGATVEATDHTDFVANSSADLQRMILGLLS</sequence>
<reference evidence="2 3" key="1">
    <citation type="journal article" date="2019" name="Int. J. Syst. Evol. Microbiol.">
        <title>The Global Catalogue of Microorganisms (GCM) 10K type strain sequencing project: providing services to taxonomists for standard genome sequencing and annotation.</title>
        <authorList>
            <consortium name="The Broad Institute Genomics Platform"/>
            <consortium name="The Broad Institute Genome Sequencing Center for Infectious Disease"/>
            <person name="Wu L."/>
            <person name="Ma J."/>
        </authorList>
    </citation>
    <scope>NUCLEOTIDE SEQUENCE [LARGE SCALE GENOMIC DNA]</scope>
    <source>
        <strain evidence="2 3">JCM 17504</strain>
    </source>
</reference>
<evidence type="ECO:0000313" key="2">
    <source>
        <dbReference type="EMBL" id="GAA5064528.1"/>
    </source>
</evidence>
<evidence type="ECO:0000313" key="3">
    <source>
        <dbReference type="Proteomes" id="UP001501729"/>
    </source>
</evidence>
<comment type="similarity">
    <text evidence="1">Belongs to the HAD-like hydrolase superfamily.</text>
</comment>
<dbReference type="SUPFAM" id="SSF56784">
    <property type="entry name" value="HAD-like"/>
    <property type="match status" value="1"/>
</dbReference>
<dbReference type="EMBL" id="BAABKX010000030">
    <property type="protein sequence ID" value="GAA5064528.1"/>
    <property type="molecule type" value="Genomic_DNA"/>
</dbReference>
<dbReference type="PRINTS" id="PR00413">
    <property type="entry name" value="HADHALOGNASE"/>
</dbReference>
<dbReference type="InterPro" id="IPR023198">
    <property type="entry name" value="PGP-like_dom2"/>
</dbReference>
<dbReference type="SFLD" id="SFLDS00003">
    <property type="entry name" value="Haloacid_Dehalogenase"/>
    <property type="match status" value="1"/>
</dbReference>
<dbReference type="InterPro" id="IPR036412">
    <property type="entry name" value="HAD-like_sf"/>
</dbReference>
<dbReference type="PANTHER" id="PTHR18901:SF38">
    <property type="entry name" value="PSEUDOURIDINE-5'-PHOSPHATASE"/>
    <property type="match status" value="1"/>
</dbReference>
<dbReference type="GO" id="GO:0016787">
    <property type="term" value="F:hydrolase activity"/>
    <property type="evidence" value="ECO:0007669"/>
    <property type="project" value="UniProtKB-KW"/>
</dbReference>
<gene>
    <name evidence="2" type="ORF">GCM10025751_54220</name>
</gene>
<dbReference type="InterPro" id="IPR023214">
    <property type="entry name" value="HAD_sf"/>
</dbReference>
<dbReference type="Proteomes" id="UP001501729">
    <property type="component" value="Unassembled WGS sequence"/>
</dbReference>
<dbReference type="AlphaFoldDB" id="A0AAV3URQ0"/>
<evidence type="ECO:0000256" key="1">
    <source>
        <dbReference type="ARBA" id="ARBA00007958"/>
    </source>
</evidence>
<name>A0AAV3URQ0_9EURY</name>
<dbReference type="SFLD" id="SFLDG01129">
    <property type="entry name" value="C1.5:_HAD__Beta-PGM__Phosphata"/>
    <property type="match status" value="1"/>
</dbReference>
<dbReference type="Gene3D" id="1.10.150.240">
    <property type="entry name" value="Putative phosphatase, domain 2"/>
    <property type="match status" value="1"/>
</dbReference>
<dbReference type="GeneID" id="68617619"/>
<dbReference type="Gene3D" id="3.40.50.1000">
    <property type="entry name" value="HAD superfamily/HAD-like"/>
    <property type="match status" value="1"/>
</dbReference>
<dbReference type="InterPro" id="IPR006439">
    <property type="entry name" value="HAD-SF_hydro_IA"/>
</dbReference>
<keyword evidence="3" id="KW-1185">Reference proteome</keyword>